<dbReference type="AlphaFoldDB" id="A0A5C3QQ11"/>
<gene>
    <name evidence="3" type="ORF">BDV98DRAFT_115567</name>
</gene>
<reference evidence="3 4" key="1">
    <citation type="journal article" date="2019" name="Nat. Ecol. Evol.">
        <title>Megaphylogeny resolves global patterns of mushroom evolution.</title>
        <authorList>
            <person name="Varga T."/>
            <person name="Krizsan K."/>
            <person name="Foldi C."/>
            <person name="Dima B."/>
            <person name="Sanchez-Garcia M."/>
            <person name="Sanchez-Ramirez S."/>
            <person name="Szollosi G.J."/>
            <person name="Szarkandi J.G."/>
            <person name="Papp V."/>
            <person name="Albert L."/>
            <person name="Andreopoulos W."/>
            <person name="Angelini C."/>
            <person name="Antonin V."/>
            <person name="Barry K.W."/>
            <person name="Bougher N.L."/>
            <person name="Buchanan P."/>
            <person name="Buyck B."/>
            <person name="Bense V."/>
            <person name="Catcheside P."/>
            <person name="Chovatia M."/>
            <person name="Cooper J."/>
            <person name="Damon W."/>
            <person name="Desjardin D."/>
            <person name="Finy P."/>
            <person name="Geml J."/>
            <person name="Haridas S."/>
            <person name="Hughes K."/>
            <person name="Justo A."/>
            <person name="Karasinski D."/>
            <person name="Kautmanova I."/>
            <person name="Kiss B."/>
            <person name="Kocsube S."/>
            <person name="Kotiranta H."/>
            <person name="LaButti K.M."/>
            <person name="Lechner B.E."/>
            <person name="Liimatainen K."/>
            <person name="Lipzen A."/>
            <person name="Lukacs Z."/>
            <person name="Mihaltcheva S."/>
            <person name="Morgado L.N."/>
            <person name="Niskanen T."/>
            <person name="Noordeloos M.E."/>
            <person name="Ohm R.A."/>
            <person name="Ortiz-Santana B."/>
            <person name="Ovrebo C."/>
            <person name="Racz N."/>
            <person name="Riley R."/>
            <person name="Savchenko A."/>
            <person name="Shiryaev A."/>
            <person name="Soop K."/>
            <person name="Spirin V."/>
            <person name="Szebenyi C."/>
            <person name="Tomsovsky M."/>
            <person name="Tulloss R.E."/>
            <person name="Uehling J."/>
            <person name="Grigoriev I.V."/>
            <person name="Vagvolgyi C."/>
            <person name="Papp T."/>
            <person name="Martin F.M."/>
            <person name="Miettinen O."/>
            <person name="Hibbett D.S."/>
            <person name="Nagy L.G."/>
        </authorList>
    </citation>
    <scope>NUCLEOTIDE SEQUENCE [LARGE SCALE GENOMIC DNA]</scope>
    <source>
        <strain evidence="3 4">CBS 309.79</strain>
    </source>
</reference>
<keyword evidence="4" id="KW-1185">Reference proteome</keyword>
<dbReference type="Proteomes" id="UP000305067">
    <property type="component" value="Unassembled WGS sequence"/>
</dbReference>
<evidence type="ECO:0000313" key="3">
    <source>
        <dbReference type="EMBL" id="TFL00424.1"/>
    </source>
</evidence>
<dbReference type="InterPro" id="IPR056884">
    <property type="entry name" value="NPHP3-like_N"/>
</dbReference>
<sequence>MGSRVFHCRPWLTGMMGAGKTTVVQTFCDKASHLDILGARFLYNKGDKPSVTITNIIPTISLSLARSVPGFKQRLVSCSKDHSNILAGSALEQFKKLVIQPSSSSPWSTNPMATRLIVIDGLDECDNESEVAQILELLCCIELSTVALKILISSQEDAVIRHHFSKLSVQRPACHRRLDLQSVPQAQVIRNVGLFIRNQLRAAAIGREGSWQDWPPDGACQGSYEAVGQAISLRLLRMPQLHHFRPARTPR</sequence>
<dbReference type="Pfam" id="PF24883">
    <property type="entry name" value="NPHP3_N"/>
    <property type="match status" value="1"/>
</dbReference>
<accession>A0A5C3QQ11</accession>
<evidence type="ECO:0000313" key="4">
    <source>
        <dbReference type="Proteomes" id="UP000305067"/>
    </source>
</evidence>
<dbReference type="SUPFAM" id="SSF52540">
    <property type="entry name" value="P-loop containing nucleoside triphosphate hydrolases"/>
    <property type="match status" value="1"/>
</dbReference>
<protein>
    <recommendedName>
        <fullName evidence="2">Nephrocystin 3-like N-terminal domain-containing protein</fullName>
    </recommendedName>
</protein>
<dbReference type="STRING" id="1884261.A0A5C3QQ11"/>
<proteinExistence type="predicted"/>
<organism evidence="3 4">
    <name type="scientific">Pterulicium gracile</name>
    <dbReference type="NCBI Taxonomy" id="1884261"/>
    <lineage>
        <taxon>Eukaryota</taxon>
        <taxon>Fungi</taxon>
        <taxon>Dikarya</taxon>
        <taxon>Basidiomycota</taxon>
        <taxon>Agaricomycotina</taxon>
        <taxon>Agaricomycetes</taxon>
        <taxon>Agaricomycetidae</taxon>
        <taxon>Agaricales</taxon>
        <taxon>Pleurotineae</taxon>
        <taxon>Pterulaceae</taxon>
        <taxon>Pterulicium</taxon>
    </lineage>
</organism>
<evidence type="ECO:0000256" key="1">
    <source>
        <dbReference type="ARBA" id="ARBA00022737"/>
    </source>
</evidence>
<name>A0A5C3QQ11_9AGAR</name>
<dbReference type="EMBL" id="ML178829">
    <property type="protein sequence ID" value="TFL00424.1"/>
    <property type="molecule type" value="Genomic_DNA"/>
</dbReference>
<feature type="domain" description="Nephrocystin 3-like N-terminal" evidence="2">
    <location>
        <begin position="11"/>
        <end position="154"/>
    </location>
</feature>
<dbReference type="InterPro" id="IPR027417">
    <property type="entry name" value="P-loop_NTPase"/>
</dbReference>
<dbReference type="OrthoDB" id="3040368at2759"/>
<keyword evidence="1" id="KW-0677">Repeat</keyword>
<dbReference type="PANTHER" id="PTHR10039">
    <property type="entry name" value="AMELOGENIN"/>
    <property type="match status" value="1"/>
</dbReference>
<evidence type="ECO:0000259" key="2">
    <source>
        <dbReference type="Pfam" id="PF24883"/>
    </source>
</evidence>